<sequence length="141" mass="14020">MRLIRTTGALIALALAASSAVAQVSGSASMAPFQNGYGGARQSVTTAQTGSTRDQNGNRLIVDGIIQAGATAYSRQSGGVSQGYSGAGGQGSTIAGSTAIGNNLNVVVQGSHNTVIVNSRQTNSGDVTARTDLTGTLTGFE</sequence>
<evidence type="ECO:0000256" key="1">
    <source>
        <dbReference type="SAM" id="SignalP"/>
    </source>
</evidence>
<dbReference type="InterPro" id="IPR049851">
    <property type="entry name" value="Holdfast_HfaA"/>
</dbReference>
<keyword evidence="1" id="KW-0732">Signal</keyword>
<gene>
    <name evidence="2" type="ORF">B7Z01_15535</name>
</gene>
<dbReference type="AlphaFoldDB" id="A0A258FBR3"/>
<evidence type="ECO:0000313" key="3">
    <source>
        <dbReference type="Proteomes" id="UP000215595"/>
    </source>
</evidence>
<accession>A0A258FBR3</accession>
<dbReference type="Proteomes" id="UP000215595">
    <property type="component" value="Unassembled WGS sequence"/>
</dbReference>
<feature type="chain" id="PRO_5013305326" evidence="1">
    <location>
        <begin position="23"/>
        <end position="141"/>
    </location>
</feature>
<protein>
    <submittedName>
        <fullName evidence="2">Holdfast attachment protein HfaA</fullName>
    </submittedName>
</protein>
<name>A0A258FBR3_9CAUL</name>
<organism evidence="2 3">
    <name type="scientific">Brevundimonas subvibrioides</name>
    <dbReference type="NCBI Taxonomy" id="74313"/>
    <lineage>
        <taxon>Bacteria</taxon>
        <taxon>Pseudomonadati</taxon>
        <taxon>Pseudomonadota</taxon>
        <taxon>Alphaproteobacteria</taxon>
        <taxon>Caulobacterales</taxon>
        <taxon>Caulobacteraceae</taxon>
        <taxon>Brevundimonas</taxon>
    </lineage>
</organism>
<comment type="caution">
    <text evidence="2">The sequence shown here is derived from an EMBL/GenBank/DDBJ whole genome shotgun (WGS) entry which is preliminary data.</text>
</comment>
<feature type="signal peptide" evidence="1">
    <location>
        <begin position="1"/>
        <end position="22"/>
    </location>
</feature>
<proteinExistence type="predicted"/>
<reference evidence="2 3" key="1">
    <citation type="submission" date="2017-03" db="EMBL/GenBank/DDBJ databases">
        <title>Lifting the veil on microbial sulfur biogeochemistry in mining wastewaters.</title>
        <authorList>
            <person name="Kantor R.S."/>
            <person name="Colenbrander Nelson T."/>
            <person name="Marshall S."/>
            <person name="Bennett D."/>
            <person name="Apte S."/>
            <person name="Camacho D."/>
            <person name="Thomas B.C."/>
            <person name="Warren L.A."/>
            <person name="Banfield J.F."/>
        </authorList>
    </citation>
    <scope>NUCLEOTIDE SEQUENCE [LARGE SCALE GENOMIC DNA]</scope>
    <source>
        <strain evidence="2">32-69-9</strain>
    </source>
</reference>
<dbReference type="EMBL" id="NCEB01000063">
    <property type="protein sequence ID" value="OYX29569.1"/>
    <property type="molecule type" value="Genomic_DNA"/>
</dbReference>
<evidence type="ECO:0000313" key="2">
    <source>
        <dbReference type="EMBL" id="OYX29569.1"/>
    </source>
</evidence>
<dbReference type="NCBIfam" id="NF037934">
    <property type="entry name" value="holdfast_HfaA"/>
    <property type="match status" value="1"/>
</dbReference>